<dbReference type="PANTHER" id="PTHR40616:SF1">
    <property type="entry name" value="LINALOOL DEHYDRATASE_ISOMERASE DOMAIN-CONTAINING PROTEIN"/>
    <property type="match status" value="1"/>
</dbReference>
<proteinExistence type="predicted"/>
<evidence type="ECO:0000313" key="1">
    <source>
        <dbReference type="EMBL" id="NYE73455.1"/>
    </source>
</evidence>
<dbReference type="PANTHER" id="PTHR40616">
    <property type="entry name" value="LINALOOL DEHYDRATASE_ISOMERASE DOMAIN-CONTAINING PROTEIN"/>
    <property type="match status" value="1"/>
</dbReference>
<accession>A0A7Y9LE30</accession>
<keyword evidence="2" id="KW-1185">Reference proteome</keyword>
<evidence type="ECO:0000313" key="2">
    <source>
        <dbReference type="Proteomes" id="UP000569914"/>
    </source>
</evidence>
<reference evidence="1 2" key="1">
    <citation type="submission" date="2020-07" db="EMBL/GenBank/DDBJ databases">
        <title>Sequencing the genomes of 1000 actinobacteria strains.</title>
        <authorList>
            <person name="Klenk H.-P."/>
        </authorList>
    </citation>
    <scope>NUCLEOTIDE SEQUENCE [LARGE SCALE GENOMIC DNA]</scope>
    <source>
        <strain evidence="1 2">DSM 22083</strain>
    </source>
</reference>
<dbReference type="InterPro" id="IPR008929">
    <property type="entry name" value="Chondroitin_lyas"/>
</dbReference>
<name>A0A7Y9LE30_9ACTN</name>
<gene>
    <name evidence="1" type="ORF">BKA15_004784</name>
</gene>
<dbReference type="SUPFAM" id="SSF48230">
    <property type="entry name" value="Chondroitin AC/alginate lyase"/>
    <property type="match status" value="1"/>
</dbReference>
<evidence type="ECO:0008006" key="3">
    <source>
        <dbReference type="Google" id="ProtNLM"/>
    </source>
</evidence>
<organism evidence="1 2">
    <name type="scientific">Microlunatus parietis</name>
    <dbReference type="NCBI Taxonomy" id="682979"/>
    <lineage>
        <taxon>Bacteria</taxon>
        <taxon>Bacillati</taxon>
        <taxon>Actinomycetota</taxon>
        <taxon>Actinomycetes</taxon>
        <taxon>Propionibacteriales</taxon>
        <taxon>Propionibacteriaceae</taxon>
        <taxon>Microlunatus</taxon>
    </lineage>
</organism>
<sequence>MDQPNQTRSELDHRLITLARQAGDAAWDPVTGLIAEPAAYNPIHTRIWTGTRHPHRESVLFALTLLETGDPNRAEAVLDVVLKAQDTDDASPTYGIWSYYAEESLAEMAPPDWNWADFLGRDLAFILFRHASDLSTECRTLVETALRHAARSIIRRNVAMSYTNIAAKGTFVTLAAGQLLQDHELTRYAIERVGRLRDQIRDAGSFAEYNSPGYWAITLEAITAIRQYIEALAAVEGAGWIAERLWRHFIQRWHRPTGQLSGPMARSYVDDLADVGPVLAVLAKATGQESPFDAVPLRKPSLSLVVPAILDVAAPEYVIDALVDSPTGQVRERFSHTTAASGHRQAIQGTTWRTPRATLGTANTSEFWLQRRPLLGYWATEDDHLWQQNRHVRLRFRKDDYDFSSAVFSSIQAGGHVLWAVGFISPGGDEHIGLHKIEAGQPFTARSLKLIFEIRDPDATVPGSRTLLPGPVEIDAGPVRLRIAVAAARFGDLRPQARIEPAEDGIDATVELLPGPAERELIMNRVDGGYLVGSFSMIESDTPSDSGSPVEVEVDEAVLTARWTSPAGNRLELSAPARIGTAEQHLAAYRGLVDGVAVEAPPLAR</sequence>
<dbReference type="Proteomes" id="UP000569914">
    <property type="component" value="Unassembled WGS sequence"/>
</dbReference>
<dbReference type="RefSeq" id="WP_179754957.1">
    <property type="nucleotide sequence ID" value="NZ_JACCBU010000001.1"/>
</dbReference>
<protein>
    <recommendedName>
        <fullName evidence="3">Heparinase II/III-like protein</fullName>
    </recommendedName>
</protein>
<comment type="caution">
    <text evidence="1">The sequence shown here is derived from an EMBL/GenBank/DDBJ whole genome shotgun (WGS) entry which is preliminary data.</text>
</comment>
<dbReference type="Gene3D" id="1.50.10.100">
    <property type="entry name" value="Chondroitin AC/alginate lyase"/>
    <property type="match status" value="1"/>
</dbReference>
<dbReference type="AlphaFoldDB" id="A0A7Y9LE30"/>
<dbReference type="EMBL" id="JACCBU010000001">
    <property type="protein sequence ID" value="NYE73455.1"/>
    <property type="molecule type" value="Genomic_DNA"/>
</dbReference>